<gene>
    <name evidence="1" type="ORF">FRX31_024395</name>
</gene>
<accession>A0A7J6VN12</accession>
<proteinExistence type="predicted"/>
<sequence length="75" mass="7799">MQEVNKKEAKEVACAEAEGVAKGNVADVEHISAKGELQTLLGKGSNVETVNVEETTKVEAAGAFDGETPNVDPQS</sequence>
<protein>
    <submittedName>
        <fullName evidence="1">Uncharacterized protein</fullName>
    </submittedName>
</protein>
<dbReference type="EMBL" id="JABWDY010029938">
    <property type="protein sequence ID" value="KAF5186018.1"/>
    <property type="molecule type" value="Genomic_DNA"/>
</dbReference>
<evidence type="ECO:0000313" key="2">
    <source>
        <dbReference type="Proteomes" id="UP000554482"/>
    </source>
</evidence>
<organism evidence="1 2">
    <name type="scientific">Thalictrum thalictroides</name>
    <name type="common">Rue-anemone</name>
    <name type="synonym">Anemone thalictroides</name>
    <dbReference type="NCBI Taxonomy" id="46969"/>
    <lineage>
        <taxon>Eukaryota</taxon>
        <taxon>Viridiplantae</taxon>
        <taxon>Streptophyta</taxon>
        <taxon>Embryophyta</taxon>
        <taxon>Tracheophyta</taxon>
        <taxon>Spermatophyta</taxon>
        <taxon>Magnoliopsida</taxon>
        <taxon>Ranunculales</taxon>
        <taxon>Ranunculaceae</taxon>
        <taxon>Thalictroideae</taxon>
        <taxon>Thalictrum</taxon>
    </lineage>
</organism>
<name>A0A7J6VN12_THATH</name>
<keyword evidence="2" id="KW-1185">Reference proteome</keyword>
<dbReference type="AlphaFoldDB" id="A0A7J6VN12"/>
<reference evidence="1 2" key="1">
    <citation type="submission" date="2020-06" db="EMBL/GenBank/DDBJ databases">
        <title>Transcriptomic and genomic resources for Thalictrum thalictroides and T. hernandezii: Facilitating candidate gene discovery in an emerging model plant lineage.</title>
        <authorList>
            <person name="Arias T."/>
            <person name="Riano-Pachon D.M."/>
            <person name="Di Stilio V.S."/>
        </authorList>
    </citation>
    <scope>NUCLEOTIDE SEQUENCE [LARGE SCALE GENOMIC DNA]</scope>
    <source>
        <strain evidence="2">cv. WT478/WT964</strain>
        <tissue evidence="1">Leaves</tissue>
    </source>
</reference>
<dbReference type="Proteomes" id="UP000554482">
    <property type="component" value="Unassembled WGS sequence"/>
</dbReference>
<comment type="caution">
    <text evidence="1">The sequence shown here is derived from an EMBL/GenBank/DDBJ whole genome shotgun (WGS) entry which is preliminary data.</text>
</comment>
<evidence type="ECO:0000313" key="1">
    <source>
        <dbReference type="EMBL" id="KAF5186018.1"/>
    </source>
</evidence>